<evidence type="ECO:0000256" key="1">
    <source>
        <dbReference type="SAM" id="Phobius"/>
    </source>
</evidence>
<dbReference type="Proteomes" id="UP000694423">
    <property type="component" value="Unplaced"/>
</dbReference>
<protein>
    <submittedName>
        <fullName evidence="3">Uncharacterized protein</fullName>
    </submittedName>
</protein>
<dbReference type="AlphaFoldDB" id="A0A8C4IVW6"/>
<evidence type="ECO:0000313" key="4">
    <source>
        <dbReference type="Proteomes" id="UP000694423"/>
    </source>
</evidence>
<evidence type="ECO:0000313" key="3">
    <source>
        <dbReference type="Ensembl" id="ENSDNVP00000000407.1"/>
    </source>
</evidence>
<keyword evidence="2" id="KW-0732">Signal</keyword>
<sequence length="102" mass="11115">SQPFFCLLSCPLFQGLLAGPSPTTAVCTPNLPFPPISPYWVFSPIAVLCILIILPTSGMSPSYFQTTCSACRVLSLFPTIAALGTKYSPYQELMKRNLKDSH</sequence>
<feature type="transmembrane region" description="Helical" evidence="1">
    <location>
        <begin position="35"/>
        <end position="54"/>
    </location>
</feature>
<reference evidence="3" key="1">
    <citation type="submission" date="2025-08" db="UniProtKB">
        <authorList>
            <consortium name="Ensembl"/>
        </authorList>
    </citation>
    <scope>IDENTIFICATION</scope>
</reference>
<feature type="chain" id="PRO_5033983123" evidence="2">
    <location>
        <begin position="19"/>
        <end position="102"/>
    </location>
</feature>
<name>A0A8C4IVW6_DRONO</name>
<organism evidence="3 4">
    <name type="scientific">Dromaius novaehollandiae</name>
    <name type="common">Emu</name>
    <dbReference type="NCBI Taxonomy" id="8790"/>
    <lineage>
        <taxon>Eukaryota</taxon>
        <taxon>Metazoa</taxon>
        <taxon>Chordata</taxon>
        <taxon>Craniata</taxon>
        <taxon>Vertebrata</taxon>
        <taxon>Euteleostomi</taxon>
        <taxon>Archelosauria</taxon>
        <taxon>Archosauria</taxon>
        <taxon>Dinosauria</taxon>
        <taxon>Saurischia</taxon>
        <taxon>Theropoda</taxon>
        <taxon>Coelurosauria</taxon>
        <taxon>Aves</taxon>
        <taxon>Palaeognathae</taxon>
        <taxon>Casuariiformes</taxon>
        <taxon>Dromaiidae</taxon>
        <taxon>Dromaius</taxon>
    </lineage>
</organism>
<keyword evidence="1" id="KW-0812">Transmembrane</keyword>
<feature type="signal peptide" evidence="2">
    <location>
        <begin position="1"/>
        <end position="18"/>
    </location>
</feature>
<dbReference type="Ensembl" id="ENSDNVT00000000514.1">
    <property type="protein sequence ID" value="ENSDNVP00000000407.1"/>
    <property type="gene ID" value="ENSDNVG00000000315.1"/>
</dbReference>
<keyword evidence="1" id="KW-0472">Membrane</keyword>
<keyword evidence="1" id="KW-1133">Transmembrane helix</keyword>
<proteinExistence type="predicted"/>
<accession>A0A8C4IVW6</accession>
<keyword evidence="4" id="KW-1185">Reference proteome</keyword>
<evidence type="ECO:0000256" key="2">
    <source>
        <dbReference type="SAM" id="SignalP"/>
    </source>
</evidence>
<reference evidence="3" key="2">
    <citation type="submission" date="2025-09" db="UniProtKB">
        <authorList>
            <consortium name="Ensembl"/>
        </authorList>
    </citation>
    <scope>IDENTIFICATION</scope>
</reference>